<reference evidence="2 3" key="1">
    <citation type="journal article" name="Sci. Rep.">
        <title>Genome-scale phylogenetic analyses confirm Olpidium as the closest living zoosporic fungus to the non-flagellated, terrestrial fungi.</title>
        <authorList>
            <person name="Chang Y."/>
            <person name="Rochon D."/>
            <person name="Sekimoto S."/>
            <person name="Wang Y."/>
            <person name="Chovatia M."/>
            <person name="Sandor L."/>
            <person name="Salamov A."/>
            <person name="Grigoriev I.V."/>
            <person name="Stajich J.E."/>
            <person name="Spatafora J.W."/>
        </authorList>
    </citation>
    <scope>NUCLEOTIDE SEQUENCE [LARGE SCALE GENOMIC DNA]</scope>
    <source>
        <strain evidence="2">S191</strain>
    </source>
</reference>
<gene>
    <name evidence="2" type="ORF">BJ554DRAFT_1176</name>
</gene>
<comment type="caution">
    <text evidence="2">The sequence shown here is derived from an EMBL/GenBank/DDBJ whole genome shotgun (WGS) entry which is preliminary data.</text>
</comment>
<proteinExistence type="predicted"/>
<evidence type="ECO:0000313" key="3">
    <source>
        <dbReference type="Proteomes" id="UP000673691"/>
    </source>
</evidence>
<dbReference type="AlphaFoldDB" id="A0A8H8DHL4"/>
<accession>A0A8H8DHL4</accession>
<keyword evidence="3" id="KW-1185">Reference proteome</keyword>
<organism evidence="2 3">
    <name type="scientific">Olpidium bornovanus</name>
    <dbReference type="NCBI Taxonomy" id="278681"/>
    <lineage>
        <taxon>Eukaryota</taxon>
        <taxon>Fungi</taxon>
        <taxon>Fungi incertae sedis</taxon>
        <taxon>Olpidiomycota</taxon>
        <taxon>Olpidiomycotina</taxon>
        <taxon>Olpidiomycetes</taxon>
        <taxon>Olpidiales</taxon>
        <taxon>Olpidiaceae</taxon>
        <taxon>Olpidium</taxon>
    </lineage>
</organism>
<feature type="chain" id="PRO_5034339968" evidence="1">
    <location>
        <begin position="24"/>
        <end position="134"/>
    </location>
</feature>
<name>A0A8H8DHL4_9FUNG</name>
<dbReference type="Proteomes" id="UP000673691">
    <property type="component" value="Unassembled WGS sequence"/>
</dbReference>
<sequence>MKFAGLAPIVATLAVVFTLSAFAQSPGLLPEPITICQPKENGEGTLWDTVNVLGLNEFGRVVQVDRSLIDGCKQIEDALWIGTVHVEFKSAGSANLTEVTFKQKCTTPSPAVDERRCDPLLRPNSVRLRSAALD</sequence>
<keyword evidence="1" id="KW-0732">Signal</keyword>
<protein>
    <submittedName>
        <fullName evidence="2">Uncharacterized protein</fullName>
    </submittedName>
</protein>
<dbReference type="EMBL" id="JAEFCI010008267">
    <property type="protein sequence ID" value="KAG5458573.1"/>
    <property type="molecule type" value="Genomic_DNA"/>
</dbReference>
<feature type="signal peptide" evidence="1">
    <location>
        <begin position="1"/>
        <end position="23"/>
    </location>
</feature>
<evidence type="ECO:0000256" key="1">
    <source>
        <dbReference type="SAM" id="SignalP"/>
    </source>
</evidence>
<evidence type="ECO:0000313" key="2">
    <source>
        <dbReference type="EMBL" id="KAG5458573.1"/>
    </source>
</evidence>